<sequence>MTDAAASAASSTPVDPAGLLALARDIALEAGALAARRRAEGVEVAAAKSSPVDIVTAADREVEQLIRARIGTARPDDAILGEEGGTAAGRSGLTWVVDPIDGTVNYLYGIPHYAVSIAVVSSPDDAPADAQTWTALAGVVYSPGEGELFSAARGGGARLEVLPRAGVDAPLAPGAIGQVRELAVRPAAPLGQVLLATGFSYDAELRAHQIAAVSALMPHLRDLRRFGAAALDLTALAAGRIDAYLERQTNAWDFAAGVLIAREAGAAVVGYEGAEPDTRLVLGGHPDLVAQLAPLVAEVDY</sequence>
<dbReference type="InterPro" id="IPR020550">
    <property type="entry name" value="Inositol_monophosphatase_CS"/>
</dbReference>
<feature type="binding site" evidence="6">
    <location>
        <position position="253"/>
    </location>
    <ligand>
        <name>Mg(2+)</name>
        <dbReference type="ChEBI" id="CHEBI:18420"/>
        <label>1</label>
        <note>catalytic</note>
    </ligand>
</feature>
<dbReference type="InterPro" id="IPR020583">
    <property type="entry name" value="Inositol_monoP_metal-BS"/>
</dbReference>
<dbReference type="Gene3D" id="3.40.190.80">
    <property type="match status" value="1"/>
</dbReference>
<dbReference type="GO" id="GO:0007165">
    <property type="term" value="P:signal transduction"/>
    <property type="evidence" value="ECO:0007669"/>
    <property type="project" value="TreeGrafter"/>
</dbReference>
<feature type="binding site" evidence="6">
    <location>
        <position position="101"/>
    </location>
    <ligand>
        <name>Mg(2+)</name>
        <dbReference type="ChEBI" id="CHEBI:18420"/>
        <label>1</label>
        <note>catalytic</note>
    </ligand>
</feature>
<evidence type="ECO:0000256" key="2">
    <source>
        <dbReference type="ARBA" id="ARBA00013106"/>
    </source>
</evidence>
<keyword evidence="8" id="KW-1185">Reference proteome</keyword>
<dbReference type="RefSeq" id="WP_141164722.1">
    <property type="nucleotide sequence ID" value="NZ_VHQG01000005.1"/>
</dbReference>
<dbReference type="GO" id="GO:0008934">
    <property type="term" value="F:inositol monophosphate 1-phosphatase activity"/>
    <property type="evidence" value="ECO:0007669"/>
    <property type="project" value="TreeGrafter"/>
</dbReference>
<evidence type="ECO:0000256" key="6">
    <source>
        <dbReference type="PIRSR" id="PIRSR600760-2"/>
    </source>
</evidence>
<comment type="catalytic activity">
    <reaction evidence="1">
        <text>a myo-inositol phosphate + H2O = myo-inositol + phosphate</text>
        <dbReference type="Rhea" id="RHEA:24056"/>
        <dbReference type="ChEBI" id="CHEBI:15377"/>
        <dbReference type="ChEBI" id="CHEBI:17268"/>
        <dbReference type="ChEBI" id="CHEBI:43474"/>
        <dbReference type="ChEBI" id="CHEBI:84139"/>
        <dbReference type="EC" id="3.1.3.25"/>
    </reaction>
</comment>
<evidence type="ECO:0000313" key="7">
    <source>
        <dbReference type="EMBL" id="TPW74144.1"/>
    </source>
</evidence>
<feature type="binding site" evidence="6">
    <location>
        <position position="100"/>
    </location>
    <ligand>
        <name>Mg(2+)</name>
        <dbReference type="ChEBI" id="CHEBI:18420"/>
        <label>1</label>
        <note>catalytic</note>
    </ligand>
</feature>
<feature type="binding site" evidence="6">
    <location>
        <position position="82"/>
    </location>
    <ligand>
        <name>Mg(2+)</name>
        <dbReference type="ChEBI" id="CHEBI:18420"/>
        <label>1</label>
        <note>catalytic</note>
    </ligand>
</feature>
<evidence type="ECO:0000256" key="1">
    <source>
        <dbReference type="ARBA" id="ARBA00001033"/>
    </source>
</evidence>
<dbReference type="AlphaFoldDB" id="A0A506XNB3"/>
<feature type="binding site" evidence="6">
    <location>
        <position position="98"/>
    </location>
    <ligand>
        <name>Mg(2+)</name>
        <dbReference type="ChEBI" id="CHEBI:18420"/>
        <label>1</label>
        <note>catalytic</note>
    </ligand>
</feature>
<comment type="caution">
    <text evidence="7">The sequence shown here is derived from an EMBL/GenBank/DDBJ whole genome shotgun (WGS) entry which is preliminary data.</text>
</comment>
<dbReference type="PRINTS" id="PR00377">
    <property type="entry name" value="IMPHPHTASES"/>
</dbReference>
<proteinExistence type="predicted"/>
<dbReference type="OrthoDB" id="9772456at2"/>
<reference evidence="7 8" key="1">
    <citation type="submission" date="2019-06" db="EMBL/GenBank/DDBJ databases">
        <authorList>
            <person name="Li F."/>
        </authorList>
    </citation>
    <scope>NUCLEOTIDE SEQUENCE [LARGE SCALE GENOMIC DNA]</scope>
    <source>
        <strain evidence="7 8">10F1D-1</strain>
    </source>
</reference>
<dbReference type="Gene3D" id="3.30.540.10">
    <property type="entry name" value="Fructose-1,6-Bisphosphatase, subunit A, domain 1"/>
    <property type="match status" value="1"/>
</dbReference>
<protein>
    <recommendedName>
        <fullName evidence="2">inositol-phosphate phosphatase</fullName>
        <ecNumber evidence="2">3.1.3.25</ecNumber>
    </recommendedName>
</protein>
<dbReference type="PANTHER" id="PTHR20854">
    <property type="entry name" value="INOSITOL MONOPHOSPHATASE"/>
    <property type="match status" value="1"/>
</dbReference>
<dbReference type="Proteomes" id="UP000316252">
    <property type="component" value="Unassembled WGS sequence"/>
</dbReference>
<evidence type="ECO:0000313" key="8">
    <source>
        <dbReference type="Proteomes" id="UP000316252"/>
    </source>
</evidence>
<dbReference type="Pfam" id="PF00459">
    <property type="entry name" value="Inositol_P"/>
    <property type="match status" value="1"/>
</dbReference>
<keyword evidence="3 6" id="KW-0479">Metal-binding</keyword>
<comment type="cofactor">
    <cofactor evidence="6">
        <name>Mg(2+)</name>
        <dbReference type="ChEBI" id="CHEBI:18420"/>
    </cofactor>
</comment>
<dbReference type="InterPro" id="IPR000760">
    <property type="entry name" value="Inositol_monophosphatase-like"/>
</dbReference>
<evidence type="ECO:0000256" key="5">
    <source>
        <dbReference type="ARBA" id="ARBA00022842"/>
    </source>
</evidence>
<dbReference type="GO" id="GO:0006020">
    <property type="term" value="P:inositol metabolic process"/>
    <property type="evidence" value="ECO:0007669"/>
    <property type="project" value="TreeGrafter"/>
</dbReference>
<dbReference type="GO" id="GO:0046854">
    <property type="term" value="P:phosphatidylinositol phosphate biosynthetic process"/>
    <property type="evidence" value="ECO:0007669"/>
    <property type="project" value="InterPro"/>
</dbReference>
<dbReference type="SUPFAM" id="SSF56655">
    <property type="entry name" value="Carbohydrate phosphatase"/>
    <property type="match status" value="1"/>
</dbReference>
<dbReference type="EC" id="3.1.3.25" evidence="2"/>
<name>A0A506XNB3_9MICO</name>
<dbReference type="GO" id="GO:0046872">
    <property type="term" value="F:metal ion binding"/>
    <property type="evidence" value="ECO:0007669"/>
    <property type="project" value="UniProtKB-KW"/>
</dbReference>
<dbReference type="PANTHER" id="PTHR20854:SF4">
    <property type="entry name" value="INOSITOL-1-MONOPHOSPHATASE-RELATED"/>
    <property type="match status" value="1"/>
</dbReference>
<evidence type="ECO:0000256" key="3">
    <source>
        <dbReference type="ARBA" id="ARBA00022723"/>
    </source>
</evidence>
<evidence type="ECO:0000256" key="4">
    <source>
        <dbReference type="ARBA" id="ARBA00022801"/>
    </source>
</evidence>
<gene>
    <name evidence="7" type="ORF">FJ657_16025</name>
</gene>
<keyword evidence="5 6" id="KW-0460">Magnesium</keyword>
<accession>A0A506XNB3</accession>
<dbReference type="PROSITE" id="PS00629">
    <property type="entry name" value="IMP_1"/>
    <property type="match status" value="1"/>
</dbReference>
<keyword evidence="4" id="KW-0378">Hydrolase</keyword>
<dbReference type="PROSITE" id="PS00630">
    <property type="entry name" value="IMP_2"/>
    <property type="match status" value="1"/>
</dbReference>
<dbReference type="EMBL" id="VHQG01000005">
    <property type="protein sequence ID" value="TPW74144.1"/>
    <property type="molecule type" value="Genomic_DNA"/>
</dbReference>
<organism evidence="7 8">
    <name type="scientific">Schumannella soli</name>
    <dbReference type="NCBI Taxonomy" id="2590779"/>
    <lineage>
        <taxon>Bacteria</taxon>
        <taxon>Bacillati</taxon>
        <taxon>Actinomycetota</taxon>
        <taxon>Actinomycetes</taxon>
        <taxon>Micrococcales</taxon>
        <taxon>Microbacteriaceae</taxon>
        <taxon>Schumannella</taxon>
    </lineage>
</organism>